<sequence>MGGLITRFLRAEGIKEEFVDMTIESTPYLVCTMVDVTQTKALDTSHGPVLSSQSCRHEMTV</sequence>
<accession>A0A9J5XGS9</accession>
<dbReference type="OrthoDB" id="1319563at2759"/>
<evidence type="ECO:0000313" key="2">
    <source>
        <dbReference type="Proteomes" id="UP000824120"/>
    </source>
</evidence>
<evidence type="ECO:0000313" key="1">
    <source>
        <dbReference type="EMBL" id="KAG5587561.1"/>
    </source>
</evidence>
<dbReference type="EMBL" id="JACXVP010000009">
    <property type="protein sequence ID" value="KAG5587561.1"/>
    <property type="molecule type" value="Genomic_DNA"/>
</dbReference>
<proteinExistence type="predicted"/>
<comment type="caution">
    <text evidence="1">The sequence shown here is derived from an EMBL/GenBank/DDBJ whole genome shotgun (WGS) entry which is preliminary data.</text>
</comment>
<dbReference type="Proteomes" id="UP000824120">
    <property type="component" value="Chromosome 9"/>
</dbReference>
<organism evidence="1 2">
    <name type="scientific">Solanum commersonii</name>
    <name type="common">Commerson's wild potato</name>
    <name type="synonym">Commerson's nightshade</name>
    <dbReference type="NCBI Taxonomy" id="4109"/>
    <lineage>
        <taxon>Eukaryota</taxon>
        <taxon>Viridiplantae</taxon>
        <taxon>Streptophyta</taxon>
        <taxon>Embryophyta</taxon>
        <taxon>Tracheophyta</taxon>
        <taxon>Spermatophyta</taxon>
        <taxon>Magnoliopsida</taxon>
        <taxon>eudicotyledons</taxon>
        <taxon>Gunneridae</taxon>
        <taxon>Pentapetalae</taxon>
        <taxon>asterids</taxon>
        <taxon>lamiids</taxon>
        <taxon>Solanales</taxon>
        <taxon>Solanaceae</taxon>
        <taxon>Solanoideae</taxon>
        <taxon>Solaneae</taxon>
        <taxon>Solanum</taxon>
    </lineage>
</organism>
<reference evidence="1 2" key="1">
    <citation type="submission" date="2020-09" db="EMBL/GenBank/DDBJ databases">
        <title>De no assembly of potato wild relative species, Solanum commersonii.</title>
        <authorList>
            <person name="Cho K."/>
        </authorList>
    </citation>
    <scope>NUCLEOTIDE SEQUENCE [LARGE SCALE GENOMIC DNA]</scope>
    <source>
        <strain evidence="1">LZ3.2</strain>
        <tissue evidence="1">Leaf</tissue>
    </source>
</reference>
<name>A0A9J5XGS9_SOLCO</name>
<gene>
    <name evidence="1" type="ORF">H5410_047995</name>
</gene>
<keyword evidence="2" id="KW-1185">Reference proteome</keyword>
<dbReference type="AlphaFoldDB" id="A0A9J5XGS9"/>
<protein>
    <submittedName>
        <fullName evidence="1">Uncharacterized protein</fullName>
    </submittedName>
</protein>